<comment type="subcellular location">
    <subcellularLocation>
        <location evidence="1">Nucleus</location>
    </subcellularLocation>
</comment>
<organism evidence="7 8">
    <name type="scientific">Hanseniaspora valbyensis NRRL Y-1626</name>
    <dbReference type="NCBI Taxonomy" id="766949"/>
    <lineage>
        <taxon>Eukaryota</taxon>
        <taxon>Fungi</taxon>
        <taxon>Dikarya</taxon>
        <taxon>Ascomycota</taxon>
        <taxon>Saccharomycotina</taxon>
        <taxon>Saccharomycetes</taxon>
        <taxon>Saccharomycodales</taxon>
        <taxon>Saccharomycodaceae</taxon>
        <taxon>Hanseniaspora</taxon>
    </lineage>
</organism>
<feature type="repeat" description="WD" evidence="5">
    <location>
        <begin position="340"/>
        <end position="381"/>
    </location>
</feature>
<name>A0A1B7THN6_9ASCO</name>
<keyword evidence="8" id="KW-1185">Reference proteome</keyword>
<evidence type="ECO:0000256" key="2">
    <source>
        <dbReference type="ARBA" id="ARBA00022574"/>
    </source>
</evidence>
<evidence type="ECO:0000256" key="1">
    <source>
        <dbReference type="ARBA" id="ARBA00004123"/>
    </source>
</evidence>
<feature type="repeat" description="WD" evidence="5">
    <location>
        <begin position="254"/>
        <end position="295"/>
    </location>
</feature>
<keyword evidence="4" id="KW-0539">Nucleus</keyword>
<dbReference type="EMBL" id="LXPE01000004">
    <property type="protein sequence ID" value="OBA28251.1"/>
    <property type="molecule type" value="Genomic_DNA"/>
</dbReference>
<gene>
    <name evidence="7" type="ORF">HANVADRAFT_21720</name>
</gene>
<feature type="compositionally biased region" description="Polar residues" evidence="6">
    <location>
        <begin position="27"/>
        <end position="41"/>
    </location>
</feature>
<dbReference type="SUPFAM" id="SSF50978">
    <property type="entry name" value="WD40 repeat-like"/>
    <property type="match status" value="1"/>
</dbReference>
<dbReference type="PANTHER" id="PTHR19865:SF0">
    <property type="entry name" value="U3 SMALL NUCLEOLAR RNA-INTERACTING PROTEIN 2"/>
    <property type="match status" value="1"/>
</dbReference>
<proteinExistence type="predicted"/>
<feature type="region of interest" description="Disordered" evidence="6">
    <location>
        <begin position="1"/>
        <end position="62"/>
    </location>
</feature>
<dbReference type="InterPro" id="IPR039241">
    <property type="entry name" value="Rrp9-like"/>
</dbReference>
<accession>A0A1B7THN6</accession>
<comment type="caution">
    <text evidence="7">The sequence shown here is derived from an EMBL/GenBank/DDBJ whole genome shotgun (WGS) entry which is preliminary data.</text>
</comment>
<dbReference type="InterPro" id="IPR001680">
    <property type="entry name" value="WD40_rpt"/>
</dbReference>
<dbReference type="PANTHER" id="PTHR19865">
    <property type="entry name" value="U3 SMALL NUCLEOLAR RNA INTERACTING PROTEIN 2"/>
    <property type="match status" value="1"/>
</dbReference>
<dbReference type="Pfam" id="PF00400">
    <property type="entry name" value="WD40"/>
    <property type="match status" value="2"/>
</dbReference>
<dbReference type="OrthoDB" id="189968at2759"/>
<keyword evidence="3" id="KW-0677">Repeat</keyword>
<evidence type="ECO:0000313" key="8">
    <source>
        <dbReference type="Proteomes" id="UP000092321"/>
    </source>
</evidence>
<keyword evidence="2 5" id="KW-0853">WD repeat</keyword>
<evidence type="ECO:0000256" key="3">
    <source>
        <dbReference type="ARBA" id="ARBA00022737"/>
    </source>
</evidence>
<dbReference type="AlphaFoldDB" id="A0A1B7THN6"/>
<reference evidence="8" key="1">
    <citation type="journal article" date="2016" name="Proc. Natl. Acad. Sci. U.S.A.">
        <title>Comparative genomics of biotechnologically important yeasts.</title>
        <authorList>
            <person name="Riley R."/>
            <person name="Haridas S."/>
            <person name="Wolfe K.H."/>
            <person name="Lopes M.R."/>
            <person name="Hittinger C.T."/>
            <person name="Goeker M."/>
            <person name="Salamov A.A."/>
            <person name="Wisecaver J.H."/>
            <person name="Long T.M."/>
            <person name="Calvey C.H."/>
            <person name="Aerts A.L."/>
            <person name="Barry K.W."/>
            <person name="Choi C."/>
            <person name="Clum A."/>
            <person name="Coughlan A.Y."/>
            <person name="Deshpande S."/>
            <person name="Douglass A.P."/>
            <person name="Hanson S.J."/>
            <person name="Klenk H.-P."/>
            <person name="LaButti K.M."/>
            <person name="Lapidus A."/>
            <person name="Lindquist E.A."/>
            <person name="Lipzen A.M."/>
            <person name="Meier-Kolthoff J.P."/>
            <person name="Ohm R.A."/>
            <person name="Otillar R.P."/>
            <person name="Pangilinan J.L."/>
            <person name="Peng Y."/>
            <person name="Rokas A."/>
            <person name="Rosa C.A."/>
            <person name="Scheuner C."/>
            <person name="Sibirny A.A."/>
            <person name="Slot J.C."/>
            <person name="Stielow J.B."/>
            <person name="Sun H."/>
            <person name="Kurtzman C.P."/>
            <person name="Blackwell M."/>
            <person name="Grigoriev I.V."/>
            <person name="Jeffries T.W."/>
        </authorList>
    </citation>
    <scope>NUCLEOTIDE SEQUENCE [LARGE SCALE GENOMIC DNA]</scope>
    <source>
        <strain evidence="8">NRRL Y-1626</strain>
    </source>
</reference>
<dbReference type="Gene3D" id="2.130.10.10">
    <property type="entry name" value="YVTN repeat-like/Quinoprotein amine dehydrogenase"/>
    <property type="match status" value="1"/>
</dbReference>
<dbReference type="GO" id="GO:0032040">
    <property type="term" value="C:small-subunit processome"/>
    <property type="evidence" value="ECO:0007669"/>
    <property type="project" value="TreeGrafter"/>
</dbReference>
<evidence type="ECO:0000256" key="6">
    <source>
        <dbReference type="SAM" id="MobiDB-lite"/>
    </source>
</evidence>
<protein>
    <submittedName>
        <fullName evidence="7">WD40 repeat-like protein</fullName>
    </submittedName>
</protein>
<dbReference type="GO" id="GO:0034511">
    <property type="term" value="F:U3 snoRNA binding"/>
    <property type="evidence" value="ECO:0007669"/>
    <property type="project" value="InterPro"/>
</dbReference>
<dbReference type="InterPro" id="IPR036322">
    <property type="entry name" value="WD40_repeat_dom_sf"/>
</dbReference>
<evidence type="ECO:0000256" key="5">
    <source>
        <dbReference type="PROSITE-ProRule" id="PRU00221"/>
    </source>
</evidence>
<dbReference type="PROSITE" id="PS50082">
    <property type="entry name" value="WD_REPEATS_2"/>
    <property type="match status" value="2"/>
</dbReference>
<dbReference type="Proteomes" id="UP000092321">
    <property type="component" value="Unassembled WGS sequence"/>
</dbReference>
<feature type="compositionally biased region" description="Acidic residues" evidence="6">
    <location>
        <begin position="44"/>
        <end position="58"/>
    </location>
</feature>
<dbReference type="SMART" id="SM00320">
    <property type="entry name" value="WD40"/>
    <property type="match status" value="5"/>
</dbReference>
<dbReference type="InterPro" id="IPR015943">
    <property type="entry name" value="WD40/YVTN_repeat-like_dom_sf"/>
</dbReference>
<evidence type="ECO:0000256" key="4">
    <source>
        <dbReference type="ARBA" id="ARBA00023242"/>
    </source>
</evidence>
<sequence length="591" mass="67912">MSSIGNKRTREENTDPSNSDTQDDENITSSSGSDLSDTNGAYESPEEISSDEEFENENETDKRRRLAHQYLDNIRSEANEIATEQLNSKRQKLDKDLGNTNGDELKIDDYNNFDAADLEREILEKRLYKDNLSQEGKMYRFIADDFANFDIQKGDSKSKMVLKKKQFNRCSDYLTSMDAFQENQMTTLLDLENNNMINNNNTNKRPFLVTVSKDFILTKYDLSQFDKRIKKLKQMKIGDRIFKEELKTEHDNNSLNHYKTLYSVAIAPDGKTIVTGGKDRKLIIWSGETLQALKALPTKDRRGEINAMCFRNNSDQLFVACRDYKIRVYNITQFQQMETLFGHQGPITDVSVLNMERCVSVGSFDKSLMLWKLQDESRLVFKLPQQSKSQQILQKDYIKKHTSSLKKSKHINKKNLPNFFPQPTTLNLVKMIDDTHYITATDDGSLQLWSTQKKRPIYHVPQAHGFKLKRHSLKVSAESDKRQVDAQKKIQRDEGNRITALCVLAYSDLLISGSTNGEIIFWKIDLNGSKLVRIGTVDGVKGVVIGIKVVLSEDEDKYRVLVGTSKEEKEGRWEKIDGARNGVWDIVIARK</sequence>
<dbReference type="PROSITE" id="PS50294">
    <property type="entry name" value="WD_REPEATS_REGION"/>
    <property type="match status" value="1"/>
</dbReference>
<evidence type="ECO:0000313" key="7">
    <source>
        <dbReference type="EMBL" id="OBA28251.1"/>
    </source>
</evidence>